<dbReference type="AlphaFoldDB" id="A0AAD1XAV5"/>
<evidence type="ECO:0000313" key="2">
    <source>
        <dbReference type="EMBL" id="CAI2364156.1"/>
    </source>
</evidence>
<name>A0AAD1XAV5_EUPCR</name>
<reference evidence="2" key="1">
    <citation type="submission" date="2023-07" db="EMBL/GenBank/DDBJ databases">
        <authorList>
            <consortium name="AG Swart"/>
            <person name="Singh M."/>
            <person name="Singh A."/>
            <person name="Seah K."/>
            <person name="Emmerich C."/>
        </authorList>
    </citation>
    <scope>NUCLEOTIDE SEQUENCE</scope>
    <source>
        <strain evidence="2">DP1</strain>
    </source>
</reference>
<evidence type="ECO:0000313" key="3">
    <source>
        <dbReference type="Proteomes" id="UP001295684"/>
    </source>
</evidence>
<evidence type="ECO:0000256" key="1">
    <source>
        <dbReference type="SAM" id="MobiDB-lite"/>
    </source>
</evidence>
<gene>
    <name evidence="2" type="ORF">ECRASSUSDP1_LOCUS5498</name>
</gene>
<feature type="compositionally biased region" description="Basic residues" evidence="1">
    <location>
        <begin position="72"/>
        <end position="89"/>
    </location>
</feature>
<proteinExistence type="predicted"/>
<accession>A0AAD1XAV5</accession>
<protein>
    <submittedName>
        <fullName evidence="2">Uncharacterized protein</fullName>
    </submittedName>
</protein>
<feature type="compositionally biased region" description="Basic residues" evidence="1">
    <location>
        <begin position="201"/>
        <end position="211"/>
    </location>
</feature>
<sequence length="426" mass="48927">MPKHKKTLNSIQSRRRRGKDVIKINKLVCVFNSNFGKCSNFNISNTNELNTERNMSTHRKRNKDLSTLTHFSKQKSISKSKSKSKSRKKIGFETSVPRLKLKSKNKKSSKLGSTTARSTKRTLRQSAIINSSNSNSFREKRLIIHKLRKAIDNQTIDMKRRPILSNKESSVKINTARNKFSGLKFKGKVKIKPIKGIKFTRKPSKRRKNRKANKDNKNQIEFKVNEMMIGSSSLLDDSTLQHKKTTSNSTVCLSRISNSGLNNNGKLNESSFLKVMDKLDEEDGKEKASPEKDSKEVVLKMNKLNLNLVKNNYNNIIMVEKQEEESSLCIQSMRKNLLENIKRNKVQKHGFYEDSQSPRDNGIFTERVQQFADPLHTLSRLLDPNLQASNPISTARVMASHQKSVERSLPKTKSFCRLPRRSKYKT</sequence>
<dbReference type="EMBL" id="CAMPGE010005303">
    <property type="protein sequence ID" value="CAI2364156.1"/>
    <property type="molecule type" value="Genomic_DNA"/>
</dbReference>
<feature type="compositionally biased region" description="Basic residues" evidence="1">
    <location>
        <begin position="99"/>
        <end position="109"/>
    </location>
</feature>
<feature type="region of interest" description="Disordered" evidence="1">
    <location>
        <begin position="201"/>
        <end position="220"/>
    </location>
</feature>
<comment type="caution">
    <text evidence="2">The sequence shown here is derived from an EMBL/GenBank/DDBJ whole genome shotgun (WGS) entry which is preliminary data.</text>
</comment>
<organism evidence="2 3">
    <name type="scientific">Euplotes crassus</name>
    <dbReference type="NCBI Taxonomy" id="5936"/>
    <lineage>
        <taxon>Eukaryota</taxon>
        <taxon>Sar</taxon>
        <taxon>Alveolata</taxon>
        <taxon>Ciliophora</taxon>
        <taxon>Intramacronucleata</taxon>
        <taxon>Spirotrichea</taxon>
        <taxon>Hypotrichia</taxon>
        <taxon>Euplotida</taxon>
        <taxon>Euplotidae</taxon>
        <taxon>Moneuplotes</taxon>
    </lineage>
</organism>
<dbReference type="Proteomes" id="UP001295684">
    <property type="component" value="Unassembled WGS sequence"/>
</dbReference>
<keyword evidence="3" id="KW-1185">Reference proteome</keyword>
<feature type="region of interest" description="Disordered" evidence="1">
    <location>
        <begin position="71"/>
        <end position="131"/>
    </location>
</feature>